<evidence type="ECO:0000256" key="1">
    <source>
        <dbReference type="ARBA" id="ARBA00004571"/>
    </source>
</evidence>
<evidence type="ECO:0000256" key="6">
    <source>
        <dbReference type="ARBA" id="ARBA00023077"/>
    </source>
</evidence>
<organism evidence="15 16">
    <name type="scientific">Desulfosarcina ovata subsp. sediminis</name>
    <dbReference type="NCBI Taxonomy" id="885957"/>
    <lineage>
        <taxon>Bacteria</taxon>
        <taxon>Pseudomonadati</taxon>
        <taxon>Thermodesulfobacteriota</taxon>
        <taxon>Desulfobacteria</taxon>
        <taxon>Desulfobacterales</taxon>
        <taxon>Desulfosarcinaceae</taxon>
        <taxon>Desulfosarcina</taxon>
    </lineage>
</organism>
<evidence type="ECO:0000256" key="9">
    <source>
        <dbReference type="ARBA" id="ARBA00023237"/>
    </source>
</evidence>
<name>A0A5K7ZRP7_9BACT</name>
<reference evidence="15 16" key="1">
    <citation type="submission" date="2019-11" db="EMBL/GenBank/DDBJ databases">
        <title>Comparative genomics of hydrocarbon-degrading Desulfosarcina strains.</title>
        <authorList>
            <person name="Watanabe M."/>
            <person name="Kojima H."/>
            <person name="Fukui M."/>
        </authorList>
    </citation>
    <scope>NUCLEOTIDE SEQUENCE [LARGE SCALE GENOMIC DNA]</scope>
    <source>
        <strain evidence="15 16">28bB2T</strain>
    </source>
</reference>
<dbReference type="GO" id="GO:0015344">
    <property type="term" value="F:siderophore uptake transmembrane transporter activity"/>
    <property type="evidence" value="ECO:0007669"/>
    <property type="project" value="TreeGrafter"/>
</dbReference>
<keyword evidence="3 10" id="KW-1134">Transmembrane beta strand</keyword>
<dbReference type="GO" id="GO:0009279">
    <property type="term" value="C:cell outer membrane"/>
    <property type="evidence" value="ECO:0007669"/>
    <property type="project" value="UniProtKB-SubCell"/>
</dbReference>
<evidence type="ECO:0000256" key="3">
    <source>
        <dbReference type="ARBA" id="ARBA00022452"/>
    </source>
</evidence>
<dbReference type="AlphaFoldDB" id="A0A5K7ZRP7"/>
<evidence type="ECO:0000256" key="12">
    <source>
        <dbReference type="SAM" id="SignalP"/>
    </source>
</evidence>
<keyword evidence="7 10" id="KW-0472">Membrane</keyword>
<feature type="domain" description="TonB-dependent receptor plug" evidence="14">
    <location>
        <begin position="57"/>
        <end position="159"/>
    </location>
</feature>
<accession>A0A5K7ZRP7</accession>
<evidence type="ECO:0000256" key="8">
    <source>
        <dbReference type="ARBA" id="ARBA00023170"/>
    </source>
</evidence>
<keyword evidence="5 12" id="KW-0732">Signal</keyword>
<dbReference type="PROSITE" id="PS52016">
    <property type="entry name" value="TONB_DEPENDENT_REC_3"/>
    <property type="match status" value="1"/>
</dbReference>
<dbReference type="PANTHER" id="PTHR30069:SF29">
    <property type="entry name" value="HEMOGLOBIN AND HEMOGLOBIN-HAPTOGLOBIN-BINDING PROTEIN 1-RELATED"/>
    <property type="match status" value="1"/>
</dbReference>
<keyword evidence="6 11" id="KW-0798">TonB box</keyword>
<dbReference type="EMBL" id="AP021876">
    <property type="protein sequence ID" value="BBO82363.1"/>
    <property type="molecule type" value="Genomic_DNA"/>
</dbReference>
<dbReference type="Gene3D" id="2.170.130.10">
    <property type="entry name" value="TonB-dependent receptor, plug domain"/>
    <property type="match status" value="1"/>
</dbReference>
<comment type="subcellular location">
    <subcellularLocation>
        <location evidence="1 10">Cell outer membrane</location>
        <topology evidence="1 10">Multi-pass membrane protein</topology>
    </subcellularLocation>
</comment>
<dbReference type="SUPFAM" id="SSF56935">
    <property type="entry name" value="Porins"/>
    <property type="match status" value="1"/>
</dbReference>
<dbReference type="InterPro" id="IPR036942">
    <property type="entry name" value="Beta-barrel_TonB_sf"/>
</dbReference>
<evidence type="ECO:0000256" key="4">
    <source>
        <dbReference type="ARBA" id="ARBA00022692"/>
    </source>
</evidence>
<dbReference type="Gene3D" id="2.40.170.20">
    <property type="entry name" value="TonB-dependent receptor, beta-barrel domain"/>
    <property type="match status" value="1"/>
</dbReference>
<dbReference type="Pfam" id="PF00593">
    <property type="entry name" value="TonB_dep_Rec_b-barrel"/>
    <property type="match status" value="1"/>
</dbReference>
<dbReference type="InterPro" id="IPR039426">
    <property type="entry name" value="TonB-dep_rcpt-like"/>
</dbReference>
<protein>
    <submittedName>
        <fullName evidence="15">TonB-dependent receptor</fullName>
    </submittedName>
</protein>
<keyword evidence="4 10" id="KW-0812">Transmembrane</keyword>
<comment type="similarity">
    <text evidence="10 11">Belongs to the TonB-dependent receptor family.</text>
</comment>
<dbReference type="CDD" id="cd01347">
    <property type="entry name" value="ligand_gated_channel"/>
    <property type="match status" value="1"/>
</dbReference>
<dbReference type="KEGG" id="dov:DSCO28_29290"/>
<keyword evidence="8 15" id="KW-0675">Receptor</keyword>
<keyword evidence="9 10" id="KW-0998">Cell outer membrane</keyword>
<evidence type="ECO:0000259" key="13">
    <source>
        <dbReference type="Pfam" id="PF00593"/>
    </source>
</evidence>
<evidence type="ECO:0000256" key="5">
    <source>
        <dbReference type="ARBA" id="ARBA00022729"/>
    </source>
</evidence>
<evidence type="ECO:0000259" key="14">
    <source>
        <dbReference type="Pfam" id="PF07715"/>
    </source>
</evidence>
<evidence type="ECO:0000256" key="2">
    <source>
        <dbReference type="ARBA" id="ARBA00022448"/>
    </source>
</evidence>
<evidence type="ECO:0000313" key="16">
    <source>
        <dbReference type="Proteomes" id="UP000425960"/>
    </source>
</evidence>
<evidence type="ECO:0000313" key="15">
    <source>
        <dbReference type="EMBL" id="BBO82363.1"/>
    </source>
</evidence>
<dbReference type="Proteomes" id="UP000425960">
    <property type="component" value="Chromosome"/>
</dbReference>
<evidence type="ECO:0000256" key="11">
    <source>
        <dbReference type="RuleBase" id="RU003357"/>
    </source>
</evidence>
<sequence>MKVRGMKLFVFVLFFLFGGLSLGTSANAVDDAGEQTDDAFQLEPITVIATKTPKAPLDSPASVSVISENEIQAFNSEHPFKPLFRTEGIYPRQYRGLADYWSRPMIRGNRALVMVDGLNWYDYGHYYNTGAIPMKDIERIEVVRGPFSALYGTLAQTGVINYITKIPYDMEAEGSFTFGEDNTQFYSARVATRPFATPDDSGNLSWAEKTLGNKFFFSMSFKYRTTDGYETNPTYKTLSAPVTGGLDSSIPVATNVDSDINPQTGDTRYIVGTQGDNWYEDYGAFLKTGYEFSDDSKVWYSFNISQFEYGWEGGKSYLTDASGDLITSGDVYIQDGSDYYLTSLSDTTFTATAYQKESFVHTLHYDYSVPGELDINAIVGYNDKETQSHSVASAYTKVEDNDLIQADLSATFYMMDSRILLTVGTQGVKETAEVTKYNLSSPSDSDSWASTQSQDSGESLTWGTFVQAEYTPVDFTTLYLGGRYDHWWATDTEYYDINGNHANSEDVDDGQFSPKASVVCRLGENGVLRASYGESFTAPSLYYRIASYSYSIGGETTYAAGNPDLDPTTNKSWEVGTEWEFFDKHLRVKATYFQNEFEDLIVNASRNYVINGETVTIKRRTNAESADVDGIEAAIEAILPYNLKGGIHYTHHWSEYTQTEVNEAGWEVAEVPTDIFNFWIGYFTDFLDASVNLRYSDSVYDDDRDPYASDAFNDYTDSFVVDAQITVKPSKKLSLTLSVDNLFDEEYYEYYKAPGQTILGTINLSL</sequence>
<dbReference type="InterPro" id="IPR037066">
    <property type="entry name" value="Plug_dom_sf"/>
</dbReference>
<dbReference type="InterPro" id="IPR000531">
    <property type="entry name" value="Beta-barrel_TonB"/>
</dbReference>
<dbReference type="PANTHER" id="PTHR30069">
    <property type="entry name" value="TONB-DEPENDENT OUTER MEMBRANE RECEPTOR"/>
    <property type="match status" value="1"/>
</dbReference>
<feature type="chain" id="PRO_5024293795" evidence="12">
    <location>
        <begin position="29"/>
        <end position="766"/>
    </location>
</feature>
<evidence type="ECO:0000256" key="7">
    <source>
        <dbReference type="ARBA" id="ARBA00023136"/>
    </source>
</evidence>
<dbReference type="GO" id="GO:0044718">
    <property type="term" value="P:siderophore transmembrane transport"/>
    <property type="evidence" value="ECO:0007669"/>
    <property type="project" value="TreeGrafter"/>
</dbReference>
<proteinExistence type="inferred from homology"/>
<keyword evidence="2 10" id="KW-0813">Transport</keyword>
<dbReference type="Pfam" id="PF07715">
    <property type="entry name" value="Plug"/>
    <property type="match status" value="1"/>
</dbReference>
<evidence type="ECO:0000256" key="10">
    <source>
        <dbReference type="PROSITE-ProRule" id="PRU01360"/>
    </source>
</evidence>
<dbReference type="InterPro" id="IPR012910">
    <property type="entry name" value="Plug_dom"/>
</dbReference>
<feature type="domain" description="TonB-dependent receptor-like beta-barrel" evidence="13">
    <location>
        <begin position="331"/>
        <end position="742"/>
    </location>
</feature>
<gene>
    <name evidence="15" type="ORF">DSCO28_29290</name>
</gene>
<feature type="signal peptide" evidence="12">
    <location>
        <begin position="1"/>
        <end position="28"/>
    </location>
</feature>